<dbReference type="SUPFAM" id="SSF47188">
    <property type="entry name" value="Hemerythrin-like"/>
    <property type="match status" value="1"/>
</dbReference>
<comment type="similarity">
    <text evidence="1">Belongs to the hemerythrin family.</text>
</comment>
<dbReference type="Proteomes" id="UP000260665">
    <property type="component" value="Unassembled WGS sequence"/>
</dbReference>
<comment type="caution">
    <text evidence="7">The sequence shown here is derived from an EMBL/GenBank/DDBJ whole genome shotgun (WGS) entry which is preliminary data.</text>
</comment>
<proteinExistence type="inferred from homology"/>
<evidence type="ECO:0000259" key="6">
    <source>
        <dbReference type="PROSITE" id="PS50887"/>
    </source>
</evidence>
<evidence type="ECO:0000256" key="3">
    <source>
        <dbReference type="ARBA" id="ARBA00023004"/>
    </source>
</evidence>
<dbReference type="InterPro" id="IPR029787">
    <property type="entry name" value="Nucleotide_cyclase"/>
</dbReference>
<organism evidence="7 8">
    <name type="scientific">Rhodoferax lacus</name>
    <dbReference type="NCBI Taxonomy" id="2184758"/>
    <lineage>
        <taxon>Bacteria</taxon>
        <taxon>Pseudomonadati</taxon>
        <taxon>Pseudomonadota</taxon>
        <taxon>Betaproteobacteria</taxon>
        <taxon>Burkholderiales</taxon>
        <taxon>Comamonadaceae</taxon>
        <taxon>Rhodoferax</taxon>
    </lineage>
</organism>
<dbReference type="InterPro" id="IPR035938">
    <property type="entry name" value="Hemerythrin-like_sf"/>
</dbReference>
<dbReference type="InterPro" id="IPR000700">
    <property type="entry name" value="PAS-assoc_C"/>
</dbReference>
<reference evidence="7 8" key="1">
    <citation type="submission" date="2018-05" db="EMBL/GenBank/DDBJ databases">
        <title>Rhodoferax soyangensis sp.nov., isolated from an oligotrophic freshwater lake.</title>
        <authorList>
            <person name="Park M."/>
        </authorList>
    </citation>
    <scope>NUCLEOTIDE SEQUENCE [LARGE SCALE GENOMIC DNA]</scope>
    <source>
        <strain evidence="7 8">IMCC26218</strain>
    </source>
</reference>
<dbReference type="PROSITE" id="PS50112">
    <property type="entry name" value="PAS"/>
    <property type="match status" value="2"/>
</dbReference>
<dbReference type="PROSITE" id="PS50113">
    <property type="entry name" value="PAC"/>
    <property type="match status" value="1"/>
</dbReference>
<dbReference type="Pfam" id="PF00989">
    <property type="entry name" value="PAS"/>
    <property type="match status" value="1"/>
</dbReference>
<dbReference type="CDD" id="cd12107">
    <property type="entry name" value="Hemerythrin"/>
    <property type="match status" value="1"/>
</dbReference>
<evidence type="ECO:0000259" key="4">
    <source>
        <dbReference type="PROSITE" id="PS50112"/>
    </source>
</evidence>
<dbReference type="Gene3D" id="3.30.450.20">
    <property type="entry name" value="PAS domain"/>
    <property type="match status" value="2"/>
</dbReference>
<keyword evidence="3" id="KW-0408">Iron</keyword>
<keyword evidence="8" id="KW-1185">Reference proteome</keyword>
<dbReference type="PANTHER" id="PTHR44757:SF2">
    <property type="entry name" value="BIOFILM ARCHITECTURE MAINTENANCE PROTEIN MBAA"/>
    <property type="match status" value="1"/>
</dbReference>
<dbReference type="AlphaFoldDB" id="A0A3E1RCS7"/>
<dbReference type="Pfam" id="PF08448">
    <property type="entry name" value="PAS_4"/>
    <property type="match status" value="1"/>
</dbReference>
<dbReference type="CDD" id="cd00130">
    <property type="entry name" value="PAS"/>
    <property type="match status" value="2"/>
</dbReference>
<dbReference type="NCBIfam" id="TIGR00229">
    <property type="entry name" value="sensory_box"/>
    <property type="match status" value="2"/>
</dbReference>
<dbReference type="EMBL" id="QFZK01000004">
    <property type="protein sequence ID" value="RFO97168.1"/>
    <property type="molecule type" value="Genomic_DNA"/>
</dbReference>
<dbReference type="InterPro" id="IPR043128">
    <property type="entry name" value="Rev_trsase/Diguanyl_cyclase"/>
</dbReference>
<evidence type="ECO:0000313" key="8">
    <source>
        <dbReference type="Proteomes" id="UP000260665"/>
    </source>
</evidence>
<dbReference type="SMART" id="SM00091">
    <property type="entry name" value="PAS"/>
    <property type="match status" value="2"/>
</dbReference>
<evidence type="ECO:0000256" key="2">
    <source>
        <dbReference type="ARBA" id="ARBA00022723"/>
    </source>
</evidence>
<dbReference type="Gene3D" id="3.30.70.270">
    <property type="match status" value="1"/>
</dbReference>
<dbReference type="InterPro" id="IPR000014">
    <property type="entry name" value="PAS"/>
</dbReference>
<dbReference type="Pfam" id="PF00990">
    <property type="entry name" value="GGDEF"/>
    <property type="match status" value="1"/>
</dbReference>
<gene>
    <name evidence="7" type="ORF">DIC66_08470</name>
</gene>
<name>A0A3E1RCS7_9BURK</name>
<dbReference type="GO" id="GO:0046872">
    <property type="term" value="F:metal ion binding"/>
    <property type="evidence" value="ECO:0007669"/>
    <property type="project" value="UniProtKB-KW"/>
</dbReference>
<evidence type="ECO:0000259" key="5">
    <source>
        <dbReference type="PROSITE" id="PS50113"/>
    </source>
</evidence>
<dbReference type="InterPro" id="IPR000160">
    <property type="entry name" value="GGDEF_dom"/>
</dbReference>
<protein>
    <recommendedName>
        <fullName evidence="9">Diguanylate cyclase</fullName>
    </recommendedName>
</protein>
<dbReference type="PROSITE" id="PS50887">
    <property type="entry name" value="GGDEF"/>
    <property type="match status" value="1"/>
</dbReference>
<feature type="domain" description="PAS" evidence="4">
    <location>
        <begin position="153"/>
        <end position="197"/>
    </location>
</feature>
<dbReference type="NCBIfam" id="TIGR02481">
    <property type="entry name" value="hemeryth_dom"/>
    <property type="match status" value="1"/>
</dbReference>
<dbReference type="InterPro" id="IPR035965">
    <property type="entry name" value="PAS-like_dom_sf"/>
</dbReference>
<evidence type="ECO:0008006" key="9">
    <source>
        <dbReference type="Google" id="ProtNLM"/>
    </source>
</evidence>
<dbReference type="InterPro" id="IPR012312">
    <property type="entry name" value="Hemerythrin-like"/>
</dbReference>
<accession>A0A3E1RCS7</accession>
<dbReference type="InterPro" id="IPR052155">
    <property type="entry name" value="Biofilm_reg_signaling"/>
</dbReference>
<dbReference type="CDD" id="cd01949">
    <property type="entry name" value="GGDEF"/>
    <property type="match status" value="1"/>
</dbReference>
<keyword evidence="2" id="KW-0479">Metal-binding</keyword>
<dbReference type="SUPFAM" id="SSF55785">
    <property type="entry name" value="PYP-like sensor domain (PAS domain)"/>
    <property type="match status" value="2"/>
</dbReference>
<evidence type="ECO:0000256" key="1">
    <source>
        <dbReference type="ARBA" id="ARBA00010587"/>
    </source>
</evidence>
<dbReference type="InterPro" id="IPR012827">
    <property type="entry name" value="Hemerythrin_metal-bd"/>
</dbReference>
<dbReference type="Gene3D" id="1.20.120.50">
    <property type="entry name" value="Hemerythrin-like"/>
    <property type="match status" value="1"/>
</dbReference>
<feature type="domain" description="PAS" evidence="4">
    <location>
        <begin position="30"/>
        <end position="67"/>
    </location>
</feature>
<sequence length="580" mass="64820">MGTQTIKQPLDVAVNGQGHGHGVIPFSQAVFDTLPAGIVVQDPDGKIIVVNPAAERILGLSLDQMLGLTSIDPRWRAMREDGSDFAGNDHPAMQALRTGLAVHDIVMGIFNPQSGNHTWIHTEATPIQAATGELLGVYSFFQDITERRRLEVRAQEYRIALQTSSDGFWVTDIQGRLLEANQAYSLASGYSQSELLDLHINDLDVLDKSSDVAQRMQRIMLLGHERFTSTHRARDGRPWPVEMVVSYSPMEGGRFFCFVRDLTEQQRSAELIWHQANFDRLTELPNRALFFDRLSRELSLARRSGKLVALLYADLDAFKPVNDQFGHAAGDLALQAVAARWQSCVRDTDTIARLGGDEFAIIAGNLDSAQEAAAIAEKLIQVLQTDIALSGGKHCRLGTSIGISLYPTNAVEMDFLLSLADDAMFACKARGKNAYGFSSVLADQTSDPGHWIHFQDAHLVGVAEIDAQHRQLVRLVNEINLDISAHASDTYIGKRFDELIDFTRHHFQTEHRYMETYHYPDITMHDHEHSKLSNDLQLIVDRKGRDGDFLVLQKVKDWLMGHIQNSDKALGLYLQQMGVR</sequence>
<dbReference type="PANTHER" id="PTHR44757">
    <property type="entry name" value="DIGUANYLATE CYCLASE DGCP"/>
    <property type="match status" value="1"/>
</dbReference>
<feature type="domain" description="PAC" evidence="5">
    <location>
        <begin position="103"/>
        <end position="156"/>
    </location>
</feature>
<dbReference type="InterPro" id="IPR013767">
    <property type="entry name" value="PAS_fold"/>
</dbReference>
<dbReference type="SMART" id="SM00267">
    <property type="entry name" value="GGDEF"/>
    <property type="match status" value="1"/>
</dbReference>
<feature type="domain" description="GGDEF" evidence="6">
    <location>
        <begin position="306"/>
        <end position="440"/>
    </location>
</feature>
<evidence type="ECO:0000313" key="7">
    <source>
        <dbReference type="EMBL" id="RFO97168.1"/>
    </source>
</evidence>
<dbReference type="NCBIfam" id="TIGR00254">
    <property type="entry name" value="GGDEF"/>
    <property type="match status" value="1"/>
</dbReference>
<dbReference type="InterPro" id="IPR013656">
    <property type="entry name" value="PAS_4"/>
</dbReference>
<dbReference type="SUPFAM" id="SSF55073">
    <property type="entry name" value="Nucleotide cyclase"/>
    <property type="match status" value="1"/>
</dbReference>
<dbReference type="Pfam" id="PF01814">
    <property type="entry name" value="Hemerythrin"/>
    <property type="match status" value="1"/>
</dbReference>
<dbReference type="NCBIfam" id="NF033749">
    <property type="entry name" value="bact_hemeryth"/>
    <property type="match status" value="1"/>
</dbReference>
<dbReference type="GO" id="GO:0006355">
    <property type="term" value="P:regulation of DNA-templated transcription"/>
    <property type="evidence" value="ECO:0007669"/>
    <property type="project" value="InterPro"/>
</dbReference>